<organism evidence="1">
    <name type="scientific">bioreactor metagenome</name>
    <dbReference type="NCBI Taxonomy" id="1076179"/>
    <lineage>
        <taxon>unclassified sequences</taxon>
        <taxon>metagenomes</taxon>
        <taxon>ecological metagenomes</taxon>
    </lineage>
</organism>
<dbReference type="AlphaFoldDB" id="A0A645BU52"/>
<sequence>MDVPRKQSASEYIKNNDKLNFKHDINIVIQIRKESLDEHIGCIFFF</sequence>
<comment type="caution">
    <text evidence="1">The sequence shown here is derived from an EMBL/GenBank/DDBJ whole genome shotgun (WGS) entry which is preliminary data.</text>
</comment>
<evidence type="ECO:0000313" key="1">
    <source>
        <dbReference type="EMBL" id="MPM65324.1"/>
    </source>
</evidence>
<proteinExistence type="predicted"/>
<protein>
    <submittedName>
        <fullName evidence="1">Uncharacterized protein</fullName>
    </submittedName>
</protein>
<dbReference type="EMBL" id="VSSQ01020456">
    <property type="protein sequence ID" value="MPM65324.1"/>
    <property type="molecule type" value="Genomic_DNA"/>
</dbReference>
<name>A0A645BU52_9ZZZZ</name>
<reference evidence="1" key="1">
    <citation type="submission" date="2019-08" db="EMBL/GenBank/DDBJ databases">
        <authorList>
            <person name="Kucharzyk K."/>
            <person name="Murdoch R.W."/>
            <person name="Higgins S."/>
            <person name="Loffler F."/>
        </authorList>
    </citation>
    <scope>NUCLEOTIDE SEQUENCE</scope>
</reference>
<gene>
    <name evidence="1" type="ORF">SDC9_112219</name>
</gene>
<accession>A0A645BU52</accession>